<evidence type="ECO:0000259" key="2">
    <source>
        <dbReference type="Pfam" id="PF13439"/>
    </source>
</evidence>
<sequence length="363" mass="41625">MNENNQIKVCIVTISLGKGGAERSTAMLSRMLDSQGFDVHLVILTNSIDYEYAGTLFNLGELKEKSNSVFGRFIRFKKLRRYLVSQNFDFIIDNRNRQFAKTELFYLNYVYKGFNPIYVVRSFKLEQYFPKKKSVAKKMIKRSFKIVGVSQAIAEEINRKYKTQKAIAIYNPIAPLPDKIVDDATSSKYIIFLGRLVEDVKNFSLLLEAYKRSDLPEKNIELKILGDGPDKELIQRKIELLQLENIVHLIPFTPAIKTYLERAKFLVLTSHYEGFPRVLIEALSVGTPVVSVDCNSGPREIIIHKKNGLLVENHNTQALSEAMNTMISNEELYIELKSYAKESVQHLEMSNIASQWSKLVQHA</sequence>
<evidence type="ECO:0000313" key="4">
    <source>
        <dbReference type="Proteomes" id="UP001596415"/>
    </source>
</evidence>
<name>A0ABW2MVR8_9FLAO</name>
<keyword evidence="3" id="KW-0328">Glycosyltransferase</keyword>
<dbReference type="EC" id="2.4.-.-" evidence="3"/>
<feature type="domain" description="Glycosyl transferase family 1" evidence="1">
    <location>
        <begin position="185"/>
        <end position="342"/>
    </location>
</feature>
<dbReference type="Proteomes" id="UP001596415">
    <property type="component" value="Unassembled WGS sequence"/>
</dbReference>
<dbReference type="PANTHER" id="PTHR12526">
    <property type="entry name" value="GLYCOSYLTRANSFERASE"/>
    <property type="match status" value="1"/>
</dbReference>
<organism evidence="3 4">
    <name type="scientific">Jejudonia soesokkakensis</name>
    <dbReference type="NCBI Taxonomy" id="1323432"/>
    <lineage>
        <taxon>Bacteria</taxon>
        <taxon>Pseudomonadati</taxon>
        <taxon>Bacteroidota</taxon>
        <taxon>Flavobacteriia</taxon>
        <taxon>Flavobacteriales</taxon>
        <taxon>Flavobacteriaceae</taxon>
        <taxon>Jejudonia</taxon>
    </lineage>
</organism>
<dbReference type="PANTHER" id="PTHR12526:SF630">
    <property type="entry name" value="GLYCOSYLTRANSFERASE"/>
    <property type="match status" value="1"/>
</dbReference>
<dbReference type="Gene3D" id="3.40.50.2000">
    <property type="entry name" value="Glycogen Phosphorylase B"/>
    <property type="match status" value="2"/>
</dbReference>
<dbReference type="Pfam" id="PF13439">
    <property type="entry name" value="Glyco_transf_4"/>
    <property type="match status" value="1"/>
</dbReference>
<dbReference type="InterPro" id="IPR028098">
    <property type="entry name" value="Glyco_trans_4-like_N"/>
</dbReference>
<evidence type="ECO:0000313" key="3">
    <source>
        <dbReference type="EMBL" id="MFC7357645.1"/>
    </source>
</evidence>
<feature type="domain" description="Glycosyltransferase subfamily 4-like N-terminal" evidence="2">
    <location>
        <begin position="19"/>
        <end position="173"/>
    </location>
</feature>
<evidence type="ECO:0000259" key="1">
    <source>
        <dbReference type="Pfam" id="PF00534"/>
    </source>
</evidence>
<gene>
    <name evidence="3" type="ORF">ACFQO1_08100</name>
</gene>
<proteinExistence type="predicted"/>
<comment type="caution">
    <text evidence="3">The sequence shown here is derived from an EMBL/GenBank/DDBJ whole genome shotgun (WGS) entry which is preliminary data.</text>
</comment>
<dbReference type="EMBL" id="JBHTBN010000003">
    <property type="protein sequence ID" value="MFC7357645.1"/>
    <property type="molecule type" value="Genomic_DNA"/>
</dbReference>
<protein>
    <submittedName>
        <fullName evidence="3">Glycosyltransferase</fullName>
        <ecNumber evidence="3">2.4.-.-</ecNumber>
    </submittedName>
</protein>
<dbReference type="GO" id="GO:0016757">
    <property type="term" value="F:glycosyltransferase activity"/>
    <property type="evidence" value="ECO:0007669"/>
    <property type="project" value="UniProtKB-KW"/>
</dbReference>
<keyword evidence="3" id="KW-0808">Transferase</keyword>
<dbReference type="Pfam" id="PF00534">
    <property type="entry name" value="Glycos_transf_1"/>
    <property type="match status" value="1"/>
</dbReference>
<dbReference type="SUPFAM" id="SSF53756">
    <property type="entry name" value="UDP-Glycosyltransferase/glycogen phosphorylase"/>
    <property type="match status" value="1"/>
</dbReference>
<accession>A0ABW2MVR8</accession>
<dbReference type="InterPro" id="IPR001296">
    <property type="entry name" value="Glyco_trans_1"/>
</dbReference>
<keyword evidence="4" id="KW-1185">Reference proteome</keyword>
<reference evidence="4" key="1">
    <citation type="journal article" date="2019" name="Int. J. Syst. Evol. Microbiol.">
        <title>The Global Catalogue of Microorganisms (GCM) 10K type strain sequencing project: providing services to taxonomists for standard genome sequencing and annotation.</title>
        <authorList>
            <consortium name="The Broad Institute Genomics Platform"/>
            <consortium name="The Broad Institute Genome Sequencing Center for Infectious Disease"/>
            <person name="Wu L."/>
            <person name="Ma J."/>
        </authorList>
    </citation>
    <scope>NUCLEOTIDE SEQUENCE [LARGE SCALE GENOMIC DNA]</scope>
    <source>
        <strain evidence="4">CGMCC 1.16306</strain>
    </source>
</reference>
<dbReference type="RefSeq" id="WP_380217489.1">
    <property type="nucleotide sequence ID" value="NZ_JBHTBN010000003.1"/>
</dbReference>